<evidence type="ECO:0000256" key="2">
    <source>
        <dbReference type="SAM" id="MobiDB-lite"/>
    </source>
</evidence>
<evidence type="ECO:0000313" key="4">
    <source>
        <dbReference type="Proteomes" id="UP000596660"/>
    </source>
</evidence>
<reference evidence="3" key="2">
    <citation type="submission" date="2021-03" db="UniProtKB">
        <authorList>
            <consortium name="EnsemblPlants"/>
        </authorList>
    </citation>
    <scope>IDENTIFICATION</scope>
</reference>
<dbReference type="Gramene" id="AUR62037116-RA">
    <property type="protein sequence ID" value="AUR62037116-RA:cds"/>
    <property type="gene ID" value="AUR62037116"/>
</dbReference>
<feature type="compositionally biased region" description="Basic and acidic residues" evidence="2">
    <location>
        <begin position="94"/>
        <end position="112"/>
    </location>
</feature>
<organism evidence="3 4">
    <name type="scientific">Chenopodium quinoa</name>
    <name type="common">Quinoa</name>
    <dbReference type="NCBI Taxonomy" id="63459"/>
    <lineage>
        <taxon>Eukaryota</taxon>
        <taxon>Viridiplantae</taxon>
        <taxon>Streptophyta</taxon>
        <taxon>Embryophyta</taxon>
        <taxon>Tracheophyta</taxon>
        <taxon>Spermatophyta</taxon>
        <taxon>Magnoliopsida</taxon>
        <taxon>eudicotyledons</taxon>
        <taxon>Gunneridae</taxon>
        <taxon>Pentapetalae</taxon>
        <taxon>Caryophyllales</taxon>
        <taxon>Chenopodiaceae</taxon>
        <taxon>Chenopodioideae</taxon>
        <taxon>Atripliceae</taxon>
        <taxon>Chenopodium</taxon>
    </lineage>
</organism>
<keyword evidence="4" id="KW-1185">Reference proteome</keyword>
<feature type="region of interest" description="Disordered" evidence="2">
    <location>
        <begin position="779"/>
        <end position="799"/>
    </location>
</feature>
<protein>
    <submittedName>
        <fullName evidence="3">Uncharacterized protein</fullName>
    </submittedName>
</protein>
<feature type="compositionally biased region" description="Acidic residues" evidence="2">
    <location>
        <begin position="81"/>
        <end position="90"/>
    </location>
</feature>
<feature type="coiled-coil region" evidence="1">
    <location>
        <begin position="637"/>
        <end position="696"/>
    </location>
</feature>
<evidence type="ECO:0000313" key="3">
    <source>
        <dbReference type="EnsemblPlants" id="AUR62037116-RA:cds"/>
    </source>
</evidence>
<proteinExistence type="predicted"/>
<feature type="region of interest" description="Disordered" evidence="2">
    <location>
        <begin position="18"/>
        <end position="48"/>
    </location>
</feature>
<dbReference type="Proteomes" id="UP000596660">
    <property type="component" value="Unplaced"/>
</dbReference>
<evidence type="ECO:0000256" key="1">
    <source>
        <dbReference type="SAM" id="Coils"/>
    </source>
</evidence>
<reference evidence="3" key="1">
    <citation type="journal article" date="2017" name="Nature">
        <title>The genome of Chenopodium quinoa.</title>
        <authorList>
            <person name="Jarvis D.E."/>
            <person name="Ho Y.S."/>
            <person name="Lightfoot D.J."/>
            <person name="Schmoeckel S.M."/>
            <person name="Li B."/>
            <person name="Borm T.J.A."/>
            <person name="Ohyanagi H."/>
            <person name="Mineta K."/>
            <person name="Michell C.T."/>
            <person name="Saber N."/>
            <person name="Kharbatia N.M."/>
            <person name="Rupper R.R."/>
            <person name="Sharp A.R."/>
            <person name="Dally N."/>
            <person name="Boughton B.A."/>
            <person name="Woo Y.H."/>
            <person name="Gao G."/>
            <person name="Schijlen E.G.W.M."/>
            <person name="Guo X."/>
            <person name="Momin A.A."/>
            <person name="Negrao S."/>
            <person name="Al-Babili S."/>
            <person name="Gehring C."/>
            <person name="Roessner U."/>
            <person name="Jung C."/>
            <person name="Murphy K."/>
            <person name="Arold S.T."/>
            <person name="Gojobori T."/>
            <person name="van der Linden C.G."/>
            <person name="van Loo E.N."/>
            <person name="Jellen E.N."/>
            <person name="Maughan P.J."/>
            <person name="Tester M."/>
        </authorList>
    </citation>
    <scope>NUCLEOTIDE SEQUENCE [LARGE SCALE GENOMIC DNA]</scope>
    <source>
        <strain evidence="3">cv. PI 614886</strain>
    </source>
</reference>
<keyword evidence="1" id="KW-0175">Coiled coil</keyword>
<dbReference type="EnsemblPlants" id="AUR62037116-RA">
    <property type="protein sequence ID" value="AUR62037116-RA:cds"/>
    <property type="gene ID" value="AUR62037116"/>
</dbReference>
<accession>A0A803MY36</accession>
<sequence>MPNSRIEEEQLTLNTTRRRLIRQSLGKDLGRTGETTSSLSDNIDDPFQPLSVEEQKKAFYRHKLLAECEKTNRPVNPNISEDTEILEVEPPEVAARDAAEEAESSKKAKEDQVALPSESDDTDTPSNAERDEPSIVHESAINSVLGDDDAQEDIVNADNRNDIIDMTVEIIQEENLDEGYNSETDGAEFRQPIILAARGKVAGAKINEKFRQTALEKYYCQRAKRFYKLPDGFDLCVPPSGSSVLDCPDGHFAIYLKHFDFGLRFPLHPFVVKILKAWNVCLVQLTPPTIRAVIALIWPHKYTVHPKLSSCKGWQDKFIFMSVPDDFPLRRTFFRPHPKFESIPERNLGKHKRRAVNHFDIIESDNGDGRVRITPKVWVPNAGYILGNAPLSHVGLCWTDQYGVDKLDNKLLGLSADGKRVIRRCPKATKPLYDTLTTHCSRTPTVSAKRKAESMVDENAKKRKTTSLANRRVIKKVVDSIDVEDLTNVESPTLPQANIPDQPAPQTITTAAGGFDISAPALIYQSNQWIERPNERIPEVVLKGFSVPPGHSGDKWQPAIDACRNESMITDDPMLGGTLGYRLLSNLTLLVDRPAGVIGPLAAMHMHNMIKAVMSGTELVEMYRYYQEQHHQAVVSQNALQTTLDNANKALQKLKEAKERDNLEMSSLKETASKDLEAAKGSVHDLQEKIKVLEADKPGIRQRAVRRFLTSQAFCTRLQNRFDGGWTAAQRCIAHNVGWKNEDWTAIEKAFNEEVFKILSGFEEQEFADEDLFNLAPAEDEGISDPSILDSPAFDGTQA</sequence>
<feature type="region of interest" description="Disordered" evidence="2">
    <location>
        <begin position="70"/>
        <end position="135"/>
    </location>
</feature>
<name>A0A803MY36_CHEQI</name>
<dbReference type="AlphaFoldDB" id="A0A803MY36"/>